<dbReference type="STRING" id="1229276.DI53_3104"/>
<gene>
    <name evidence="2" type="ORF">DI53_3104</name>
</gene>
<comment type="caution">
    <text evidence="2">The sequence shown here is derived from an EMBL/GenBank/DDBJ whole genome shotgun (WGS) entry which is preliminary data.</text>
</comment>
<dbReference type="EMBL" id="JJMU01000057">
    <property type="protein sequence ID" value="KGE13135.1"/>
    <property type="molecule type" value="Genomic_DNA"/>
</dbReference>
<organism evidence="2 3">
    <name type="scientific">Sphingobacterium deserti</name>
    <dbReference type="NCBI Taxonomy" id="1229276"/>
    <lineage>
        <taxon>Bacteria</taxon>
        <taxon>Pseudomonadati</taxon>
        <taxon>Bacteroidota</taxon>
        <taxon>Sphingobacteriia</taxon>
        <taxon>Sphingobacteriales</taxon>
        <taxon>Sphingobacteriaceae</taxon>
        <taxon>Sphingobacterium</taxon>
    </lineage>
</organism>
<dbReference type="eggNOG" id="COG0456">
    <property type="taxonomic scope" value="Bacteria"/>
</dbReference>
<dbReference type="OrthoDB" id="1178186at2"/>
<dbReference type="InterPro" id="IPR016181">
    <property type="entry name" value="Acyl_CoA_acyltransferase"/>
</dbReference>
<reference evidence="2 3" key="2">
    <citation type="journal article" date="2015" name="PLoS ONE">
        <title>Whole-Genome Optical Mapping and Finished Genome Sequence of Sphingobacterium deserti sp. nov., a New Species Isolated from the Western Desert of China.</title>
        <authorList>
            <person name="Teng C."/>
            <person name="Zhou Z."/>
            <person name="Molnar I."/>
            <person name="Li X."/>
            <person name="Tang R."/>
            <person name="Chen M."/>
            <person name="Wang L."/>
            <person name="Su S."/>
            <person name="Zhang W."/>
            <person name="Lin M."/>
        </authorList>
    </citation>
    <scope>NUCLEOTIDE SEQUENCE [LARGE SCALE GENOMIC DNA]</scope>
    <source>
        <strain evidence="3">ACCC05744</strain>
    </source>
</reference>
<dbReference type="RefSeq" id="WP_037501564.1">
    <property type="nucleotide sequence ID" value="NZ_JJMU01000057.1"/>
</dbReference>
<dbReference type="GO" id="GO:0016747">
    <property type="term" value="F:acyltransferase activity, transferring groups other than amino-acyl groups"/>
    <property type="evidence" value="ECO:0007669"/>
    <property type="project" value="InterPro"/>
</dbReference>
<dbReference type="CDD" id="cd04301">
    <property type="entry name" value="NAT_SF"/>
    <property type="match status" value="1"/>
</dbReference>
<dbReference type="SUPFAM" id="SSF55729">
    <property type="entry name" value="Acyl-CoA N-acyltransferases (Nat)"/>
    <property type="match status" value="1"/>
</dbReference>
<evidence type="ECO:0000313" key="3">
    <source>
        <dbReference type="Proteomes" id="UP000031802"/>
    </source>
</evidence>
<proteinExistence type="predicted"/>
<evidence type="ECO:0000313" key="2">
    <source>
        <dbReference type="EMBL" id="KGE13135.1"/>
    </source>
</evidence>
<accession>A0A0B8T6U0</accession>
<dbReference type="Proteomes" id="UP000031802">
    <property type="component" value="Unassembled WGS sequence"/>
</dbReference>
<feature type="domain" description="N-acetyltransferase" evidence="1">
    <location>
        <begin position="1"/>
        <end position="138"/>
    </location>
</feature>
<protein>
    <submittedName>
        <fullName evidence="2">GCN5-related N-acetyltransferase</fullName>
    </submittedName>
</protein>
<dbReference type="PATRIC" id="fig|1229276.3.peg.3208"/>
<keyword evidence="3" id="KW-1185">Reference proteome</keyword>
<dbReference type="Gene3D" id="3.40.630.30">
    <property type="match status" value="1"/>
</dbReference>
<dbReference type="AlphaFoldDB" id="A0A0B8T6U0"/>
<keyword evidence="2" id="KW-0808">Transferase</keyword>
<dbReference type="Pfam" id="PF13673">
    <property type="entry name" value="Acetyltransf_10"/>
    <property type="match status" value="1"/>
</dbReference>
<reference evidence="3" key="1">
    <citation type="submission" date="2014-04" db="EMBL/GenBank/DDBJ databases">
        <title>Whole-Genome optical mapping and complete genome sequence of Sphingobacterium deserti sp. nov., a new spaces isolated from desert in the west of China.</title>
        <authorList>
            <person name="Teng C."/>
            <person name="Zhou Z."/>
            <person name="Li X."/>
            <person name="Chen M."/>
            <person name="Lin M."/>
            <person name="Wang L."/>
            <person name="Su S."/>
            <person name="Zhang C."/>
            <person name="Zhang W."/>
        </authorList>
    </citation>
    <scope>NUCLEOTIDE SEQUENCE [LARGE SCALE GENOMIC DNA]</scope>
    <source>
        <strain evidence="3">ACCC05744</strain>
    </source>
</reference>
<dbReference type="PROSITE" id="PS51186">
    <property type="entry name" value="GNAT"/>
    <property type="match status" value="1"/>
</dbReference>
<dbReference type="InterPro" id="IPR000182">
    <property type="entry name" value="GNAT_dom"/>
</dbReference>
<evidence type="ECO:0000259" key="1">
    <source>
        <dbReference type="PROSITE" id="PS51186"/>
    </source>
</evidence>
<sequence>MLDDLRIEQIAAAVTWRLRQEVLYPNGSLKDVMITEDFEGFHFGAYHDNMLVGVISLFPDEDSFQFRKFAVQPHVQGQGIGRKLLKYVFSFAKTWDCQMIWCHARETAITFYEKSGMRVAGSAFSKNGIAYVRMEIWL</sequence>
<name>A0A0B8T6U0_9SPHI</name>